<gene>
    <name evidence="2" type="ORF">OCTVUL_1B019284</name>
</gene>
<dbReference type="AlphaFoldDB" id="A0AA36F3L8"/>
<accession>A0AA36F3L8</accession>
<keyword evidence="1" id="KW-0812">Transmembrane</keyword>
<feature type="transmembrane region" description="Helical" evidence="1">
    <location>
        <begin position="98"/>
        <end position="114"/>
    </location>
</feature>
<dbReference type="EMBL" id="OX597818">
    <property type="protein sequence ID" value="CAI9723277.1"/>
    <property type="molecule type" value="Genomic_DNA"/>
</dbReference>
<evidence type="ECO:0000313" key="3">
    <source>
        <dbReference type="Proteomes" id="UP001162480"/>
    </source>
</evidence>
<proteinExistence type="predicted"/>
<dbReference type="Proteomes" id="UP001162480">
    <property type="component" value="Chromosome 5"/>
</dbReference>
<evidence type="ECO:0000256" key="1">
    <source>
        <dbReference type="SAM" id="Phobius"/>
    </source>
</evidence>
<keyword evidence="1" id="KW-1133">Transmembrane helix</keyword>
<reference evidence="2" key="1">
    <citation type="submission" date="2023-08" db="EMBL/GenBank/DDBJ databases">
        <authorList>
            <person name="Alioto T."/>
            <person name="Alioto T."/>
            <person name="Gomez Garrido J."/>
        </authorList>
    </citation>
    <scope>NUCLEOTIDE SEQUENCE</scope>
</reference>
<protein>
    <submittedName>
        <fullName evidence="2">Uncharacterized protein</fullName>
    </submittedName>
</protein>
<evidence type="ECO:0000313" key="2">
    <source>
        <dbReference type="EMBL" id="CAI9723277.1"/>
    </source>
</evidence>
<organism evidence="2 3">
    <name type="scientific">Octopus vulgaris</name>
    <name type="common">Common octopus</name>
    <dbReference type="NCBI Taxonomy" id="6645"/>
    <lineage>
        <taxon>Eukaryota</taxon>
        <taxon>Metazoa</taxon>
        <taxon>Spiralia</taxon>
        <taxon>Lophotrochozoa</taxon>
        <taxon>Mollusca</taxon>
        <taxon>Cephalopoda</taxon>
        <taxon>Coleoidea</taxon>
        <taxon>Octopodiformes</taxon>
        <taxon>Octopoda</taxon>
        <taxon>Incirrata</taxon>
        <taxon>Octopodidae</taxon>
        <taxon>Octopus</taxon>
    </lineage>
</organism>
<name>A0AA36F3L8_OCTVU</name>
<keyword evidence="1" id="KW-0472">Membrane</keyword>
<sequence>MKEVRYEIRHNNANWKDREIDPDDIASVLFQDVRLLCKAVKKSFTNILSWEGEPPPEEDSFGYQPWIGYVILSCGIVVLAAMFAMIIQFAGTMKVNEILLLLIVVDVFVLVFRIHTITTAITYMAIIHMANINGINIVFEIRQRTLLESGLVS</sequence>
<feature type="transmembrane region" description="Helical" evidence="1">
    <location>
        <begin position="66"/>
        <end position="86"/>
    </location>
</feature>
<keyword evidence="3" id="KW-1185">Reference proteome</keyword>